<dbReference type="AlphaFoldDB" id="A0A365KKD7"/>
<evidence type="ECO:0000313" key="4">
    <source>
        <dbReference type="EMBL" id="RAZ73609.1"/>
    </source>
</evidence>
<name>A0A365KKD7_9BACL</name>
<dbReference type="NCBIfam" id="TIGR01446">
    <property type="entry name" value="DnaD_dom"/>
    <property type="match status" value="1"/>
</dbReference>
<evidence type="ECO:0000256" key="2">
    <source>
        <dbReference type="SAM" id="MobiDB-lite"/>
    </source>
</evidence>
<dbReference type="PANTHER" id="PTHR37293">
    <property type="entry name" value="PHAGE REPLICATION PROTEIN-RELATED"/>
    <property type="match status" value="1"/>
</dbReference>
<gene>
    <name evidence="4" type="ORF">DP120_16870</name>
</gene>
<dbReference type="InterPro" id="IPR006343">
    <property type="entry name" value="DnaB/C_C"/>
</dbReference>
<dbReference type="InterPro" id="IPR034829">
    <property type="entry name" value="DnaD-like_sf"/>
</dbReference>
<dbReference type="RefSeq" id="WP_112224799.1">
    <property type="nucleotide sequence ID" value="NZ_CP196859.1"/>
</dbReference>
<protein>
    <recommendedName>
        <fullName evidence="3">DnaB/C C-terminal domain-containing protein</fullName>
    </recommendedName>
</protein>
<dbReference type="EMBL" id="QLZR01000009">
    <property type="protein sequence ID" value="RAZ73609.1"/>
    <property type="molecule type" value="Genomic_DNA"/>
</dbReference>
<organism evidence="4 5">
    <name type="scientific">Planococcus halotolerans</name>
    <dbReference type="NCBI Taxonomy" id="2233542"/>
    <lineage>
        <taxon>Bacteria</taxon>
        <taxon>Bacillati</taxon>
        <taxon>Bacillota</taxon>
        <taxon>Bacilli</taxon>
        <taxon>Bacillales</taxon>
        <taxon>Caryophanaceae</taxon>
        <taxon>Planococcus</taxon>
    </lineage>
</organism>
<proteinExistence type="inferred from homology"/>
<evidence type="ECO:0000313" key="5">
    <source>
        <dbReference type="Proteomes" id="UP000251002"/>
    </source>
</evidence>
<reference evidence="4 5" key="1">
    <citation type="submission" date="2018-06" db="EMBL/GenBank/DDBJ databases">
        <title>The draft genome sequences of strains SCU63 and S1.</title>
        <authorList>
            <person name="Gan L."/>
        </authorList>
    </citation>
    <scope>NUCLEOTIDE SEQUENCE [LARGE SCALE GENOMIC DNA]</scope>
    <source>
        <strain evidence="4 5">SCU63</strain>
    </source>
</reference>
<dbReference type="Pfam" id="PF07261">
    <property type="entry name" value="DnaB_2"/>
    <property type="match status" value="1"/>
</dbReference>
<dbReference type="SUPFAM" id="SSF158499">
    <property type="entry name" value="DnaD domain-like"/>
    <property type="match status" value="1"/>
</dbReference>
<comment type="caution">
    <text evidence="4">The sequence shown here is derived from an EMBL/GenBank/DDBJ whole genome shotgun (WGS) entry which is preliminary data.</text>
</comment>
<dbReference type="PANTHER" id="PTHR37293:SF5">
    <property type="entry name" value="DNA REPLICATION PROTEIN"/>
    <property type="match status" value="1"/>
</dbReference>
<sequence length="325" mass="37887">MQGWFKLHREMFDSDIWHDANTFRLFVFLIAKASHQDGVKIKGRVLKRGQYIRSYRKLADDLSYKEGRGFKTLSLSTIKKCVSKLVDDERVNVEETELGTLFTIVNYSLYQDSEDIKKESANGEKEEVRTNYELSANELRTNSEQEQELKNLRTKELNSTTATTTTQPADDFGNMLQTFEENICRLSPLQIESFGKWFDDFNQQPEIIIEAISIAANRNKRNFGFVEYLFKEWADSKLKTIEQIQSHERNKFNKQATQKSAGRYQPRSNYGNKPMREELLPEWFGKPEEERVPETVPQSNSQFEEEKQKILAELAAKKGRGYEGD</sequence>
<accession>A0A365KKD7</accession>
<evidence type="ECO:0000259" key="3">
    <source>
        <dbReference type="Pfam" id="PF07261"/>
    </source>
</evidence>
<dbReference type="InterPro" id="IPR053162">
    <property type="entry name" value="DnaD"/>
</dbReference>
<dbReference type="Proteomes" id="UP000251002">
    <property type="component" value="Unassembled WGS sequence"/>
</dbReference>
<dbReference type="Gene3D" id="1.10.10.630">
    <property type="entry name" value="DnaD domain-like"/>
    <property type="match status" value="1"/>
</dbReference>
<feature type="domain" description="DnaB/C C-terminal" evidence="3">
    <location>
        <begin position="176"/>
        <end position="248"/>
    </location>
</feature>
<evidence type="ECO:0000256" key="1">
    <source>
        <dbReference type="ARBA" id="ARBA00093462"/>
    </source>
</evidence>
<feature type="region of interest" description="Disordered" evidence="2">
    <location>
        <begin position="252"/>
        <end position="310"/>
    </location>
</feature>
<keyword evidence="5" id="KW-1185">Reference proteome</keyword>
<feature type="compositionally biased region" description="Basic and acidic residues" evidence="2">
    <location>
        <begin position="274"/>
        <end position="293"/>
    </location>
</feature>
<feature type="compositionally biased region" description="Polar residues" evidence="2">
    <location>
        <begin position="253"/>
        <end position="271"/>
    </location>
</feature>
<comment type="similarity">
    <text evidence="1">Belongs to the DnaB/DnaD family.</text>
</comment>